<evidence type="ECO:0000313" key="3">
    <source>
        <dbReference type="EMBL" id="KAK6489733.1"/>
    </source>
</evidence>
<proteinExistence type="predicted"/>
<dbReference type="Proteomes" id="UP001369086">
    <property type="component" value="Unassembled WGS sequence"/>
</dbReference>
<keyword evidence="4" id="KW-1185">Reference proteome</keyword>
<organism evidence="3 4">
    <name type="scientific">Huso huso</name>
    <name type="common">Beluga</name>
    <name type="synonym">Acipenser huso</name>
    <dbReference type="NCBI Taxonomy" id="61971"/>
    <lineage>
        <taxon>Eukaryota</taxon>
        <taxon>Metazoa</taxon>
        <taxon>Chordata</taxon>
        <taxon>Craniata</taxon>
        <taxon>Vertebrata</taxon>
        <taxon>Euteleostomi</taxon>
        <taxon>Actinopterygii</taxon>
        <taxon>Chondrostei</taxon>
        <taxon>Acipenseriformes</taxon>
        <taxon>Acipenseridae</taxon>
        <taxon>Huso</taxon>
    </lineage>
</organism>
<comment type="caution">
    <text evidence="3">The sequence shown here is derived from an EMBL/GenBank/DDBJ whole genome shotgun (WGS) entry which is preliminary data.</text>
</comment>
<protein>
    <submittedName>
        <fullName evidence="3">tRNA-specific adenosine deaminase 2</fullName>
    </submittedName>
</protein>
<accession>A0ABR0ZY40</accession>
<evidence type="ECO:0000313" key="4">
    <source>
        <dbReference type="Proteomes" id="UP001369086"/>
    </source>
</evidence>
<keyword evidence="2" id="KW-0472">Membrane</keyword>
<feature type="transmembrane region" description="Helical" evidence="2">
    <location>
        <begin position="114"/>
        <end position="132"/>
    </location>
</feature>
<sequence>TGTDFERSSPDNHGVCHPCAEKIQKWIQNAFEMVRVFSEAQPSGCRFGAKDGGGGSEGIGSAGKIRESKSDRDGLPNMQKCCLLNGFWIGDVFERTVLYVTVEPCIMFAGTLRLLSILNTLVFCLYNVFFFFQHCIL</sequence>
<reference evidence="3 4" key="1">
    <citation type="submission" date="2021-05" db="EMBL/GenBank/DDBJ databases">
        <authorList>
            <person name="Zahm M."/>
            <person name="Klopp C."/>
            <person name="Cabau C."/>
            <person name="Kuhl H."/>
            <person name="Suciu R."/>
            <person name="Ciorpac M."/>
            <person name="Holostenco D."/>
            <person name="Gessner J."/>
            <person name="Wuertz S."/>
            <person name="Hohne C."/>
            <person name="Stock M."/>
            <person name="Gislard M."/>
            <person name="Lluch J."/>
            <person name="Milhes M."/>
            <person name="Lampietro C."/>
            <person name="Lopez Roques C."/>
            <person name="Donnadieu C."/>
            <person name="Du K."/>
            <person name="Schartl M."/>
            <person name="Guiguen Y."/>
        </authorList>
    </citation>
    <scope>NUCLEOTIDE SEQUENCE [LARGE SCALE GENOMIC DNA]</scope>
    <source>
        <strain evidence="3">Hh-F2</strain>
        <tissue evidence="3">Blood</tissue>
    </source>
</reference>
<name>A0ABR0ZY40_HUSHU</name>
<evidence type="ECO:0000256" key="1">
    <source>
        <dbReference type="SAM" id="MobiDB-lite"/>
    </source>
</evidence>
<keyword evidence="2" id="KW-1133">Transmembrane helix</keyword>
<evidence type="ECO:0000256" key="2">
    <source>
        <dbReference type="SAM" id="Phobius"/>
    </source>
</evidence>
<feature type="compositionally biased region" description="Basic and acidic residues" evidence="1">
    <location>
        <begin position="64"/>
        <end position="74"/>
    </location>
</feature>
<feature type="region of interest" description="Disordered" evidence="1">
    <location>
        <begin position="47"/>
        <end position="74"/>
    </location>
</feature>
<feature type="non-terminal residue" evidence="3">
    <location>
        <position position="1"/>
    </location>
</feature>
<feature type="compositionally biased region" description="Gly residues" evidence="1">
    <location>
        <begin position="50"/>
        <end position="61"/>
    </location>
</feature>
<gene>
    <name evidence="3" type="ORF">HHUSO_G6630</name>
</gene>
<dbReference type="EMBL" id="JAHFZB010000005">
    <property type="protein sequence ID" value="KAK6489733.1"/>
    <property type="molecule type" value="Genomic_DNA"/>
</dbReference>
<keyword evidence="2" id="KW-0812">Transmembrane</keyword>